<dbReference type="EMBL" id="BAAACA010000034">
    <property type="protein sequence ID" value="GAA0612499.1"/>
    <property type="molecule type" value="Genomic_DNA"/>
</dbReference>
<dbReference type="RefSeq" id="WP_344076430.1">
    <property type="nucleotide sequence ID" value="NZ_BAAACA010000034.1"/>
</dbReference>
<reference evidence="3 4" key="1">
    <citation type="journal article" date="2019" name="Int. J. Syst. Evol. Microbiol.">
        <title>The Global Catalogue of Microorganisms (GCM) 10K type strain sequencing project: providing services to taxonomists for standard genome sequencing and annotation.</title>
        <authorList>
            <consortium name="The Broad Institute Genomics Platform"/>
            <consortium name="The Broad Institute Genome Sequencing Center for Infectious Disease"/>
            <person name="Wu L."/>
            <person name="Ma J."/>
        </authorList>
    </citation>
    <scope>NUCLEOTIDE SEQUENCE [LARGE SCALE GENOMIC DNA]</scope>
    <source>
        <strain evidence="3 4">JCM 5067</strain>
    </source>
</reference>
<dbReference type="Pfam" id="PF01068">
    <property type="entry name" value="DNA_ligase_A_M"/>
    <property type="match status" value="1"/>
</dbReference>
<evidence type="ECO:0000259" key="2">
    <source>
        <dbReference type="Pfam" id="PF01068"/>
    </source>
</evidence>
<feature type="domain" description="ATP-dependent DNA ligase family profile" evidence="2">
    <location>
        <begin position="3"/>
        <end position="76"/>
    </location>
</feature>
<evidence type="ECO:0000313" key="3">
    <source>
        <dbReference type="EMBL" id="GAA0612499.1"/>
    </source>
</evidence>
<dbReference type="Gene3D" id="3.30.470.30">
    <property type="entry name" value="DNA ligase/mRNA capping enzyme"/>
    <property type="match status" value="1"/>
</dbReference>
<dbReference type="SUPFAM" id="SSF56091">
    <property type="entry name" value="DNA ligase/mRNA capping enzyme, catalytic domain"/>
    <property type="match status" value="1"/>
</dbReference>
<keyword evidence="4" id="KW-1185">Reference proteome</keyword>
<proteinExistence type="predicted"/>
<evidence type="ECO:0000256" key="1">
    <source>
        <dbReference type="SAM" id="MobiDB-lite"/>
    </source>
</evidence>
<comment type="caution">
    <text evidence="3">The sequence shown here is derived from an EMBL/GenBank/DDBJ whole genome shotgun (WGS) entry which is preliminary data.</text>
</comment>
<name>A0ABN1GJ05_9ACTN</name>
<gene>
    <name evidence="3" type="ORF">GCM10010394_47900</name>
</gene>
<sequence>MQFEQKPDGFRALVFARAGLVRVHSRQGTDLTPAFPDIVQAAAQLCEELVLDEELVVAQEGRPHFAELQRRARRRAAAQSRLPPSTPPS</sequence>
<accession>A0ABN1GJ05</accession>
<organism evidence="3 4">
    <name type="scientific">Streptomyces crystallinus</name>
    <dbReference type="NCBI Taxonomy" id="68191"/>
    <lineage>
        <taxon>Bacteria</taxon>
        <taxon>Bacillati</taxon>
        <taxon>Actinomycetota</taxon>
        <taxon>Actinomycetes</taxon>
        <taxon>Kitasatosporales</taxon>
        <taxon>Streptomycetaceae</taxon>
        <taxon>Streptomyces</taxon>
    </lineage>
</organism>
<dbReference type="InterPro" id="IPR012310">
    <property type="entry name" value="DNA_ligase_ATP-dep_cent"/>
</dbReference>
<evidence type="ECO:0000313" key="4">
    <source>
        <dbReference type="Proteomes" id="UP001500668"/>
    </source>
</evidence>
<feature type="region of interest" description="Disordered" evidence="1">
    <location>
        <begin position="68"/>
        <end position="89"/>
    </location>
</feature>
<protein>
    <recommendedName>
        <fullName evidence="2">ATP-dependent DNA ligase family profile domain-containing protein</fullName>
    </recommendedName>
</protein>
<dbReference type="Proteomes" id="UP001500668">
    <property type="component" value="Unassembled WGS sequence"/>
</dbReference>